<reference evidence="3" key="1">
    <citation type="submission" date="2022-11" db="UniProtKB">
        <authorList>
            <consortium name="WormBaseParasite"/>
        </authorList>
    </citation>
    <scope>IDENTIFICATION</scope>
</reference>
<sequence>MNLLSRLRAWLLTTTIPVRRASAQWTKRRHSKIDANSAYVEDYGSLNLPGLQCEQRESRHLAFLAPRALIVVAGVIMIAHMCCCTFQETSVRRLTQISGVVGTFAAMGLGSRGLACGRYSPSTTAIQPARSP</sequence>
<dbReference type="AlphaFoldDB" id="A0A914WMF6"/>
<name>A0A914WMF6_9BILA</name>
<protein>
    <submittedName>
        <fullName evidence="3">Uncharacterized protein</fullName>
    </submittedName>
</protein>
<dbReference type="Proteomes" id="UP000887566">
    <property type="component" value="Unplaced"/>
</dbReference>
<feature type="chain" id="PRO_5037068600" evidence="1">
    <location>
        <begin position="24"/>
        <end position="132"/>
    </location>
</feature>
<evidence type="ECO:0000256" key="1">
    <source>
        <dbReference type="SAM" id="SignalP"/>
    </source>
</evidence>
<keyword evidence="1" id="KW-0732">Signal</keyword>
<evidence type="ECO:0000313" key="2">
    <source>
        <dbReference type="Proteomes" id="UP000887566"/>
    </source>
</evidence>
<proteinExistence type="predicted"/>
<accession>A0A914WMF6</accession>
<evidence type="ECO:0000313" key="3">
    <source>
        <dbReference type="WBParaSite" id="PSAMB.scaffold4467size14496.g24425.t1"/>
    </source>
</evidence>
<dbReference type="WBParaSite" id="PSAMB.scaffold4467size14496.g24425.t1">
    <property type="protein sequence ID" value="PSAMB.scaffold4467size14496.g24425.t1"/>
    <property type="gene ID" value="PSAMB.scaffold4467size14496.g24425"/>
</dbReference>
<feature type="signal peptide" evidence="1">
    <location>
        <begin position="1"/>
        <end position="23"/>
    </location>
</feature>
<keyword evidence="2" id="KW-1185">Reference proteome</keyword>
<organism evidence="2 3">
    <name type="scientific">Plectus sambesii</name>
    <dbReference type="NCBI Taxonomy" id="2011161"/>
    <lineage>
        <taxon>Eukaryota</taxon>
        <taxon>Metazoa</taxon>
        <taxon>Ecdysozoa</taxon>
        <taxon>Nematoda</taxon>
        <taxon>Chromadorea</taxon>
        <taxon>Plectida</taxon>
        <taxon>Plectina</taxon>
        <taxon>Plectoidea</taxon>
        <taxon>Plectidae</taxon>
        <taxon>Plectus</taxon>
    </lineage>
</organism>